<organism evidence="4 5">
    <name type="scientific">Thermococcus peptonophilus</name>
    <dbReference type="NCBI Taxonomy" id="53952"/>
    <lineage>
        <taxon>Archaea</taxon>
        <taxon>Methanobacteriati</taxon>
        <taxon>Methanobacteriota</taxon>
        <taxon>Thermococci</taxon>
        <taxon>Thermococcales</taxon>
        <taxon>Thermococcaceae</taxon>
        <taxon>Thermococcus</taxon>
    </lineage>
</organism>
<dbReference type="PANTHER" id="PTHR43080:SF2">
    <property type="entry name" value="CBS DOMAIN-CONTAINING PROTEIN"/>
    <property type="match status" value="1"/>
</dbReference>
<dbReference type="PROSITE" id="PS51371">
    <property type="entry name" value="CBS"/>
    <property type="match status" value="1"/>
</dbReference>
<dbReference type="Gene3D" id="3.10.580.10">
    <property type="entry name" value="CBS-domain"/>
    <property type="match status" value="1"/>
</dbReference>
<reference evidence="5" key="1">
    <citation type="submission" date="2016-03" db="EMBL/GenBank/DDBJ databases">
        <authorList>
            <person name="Oger P.M."/>
        </authorList>
    </citation>
    <scope>NUCLEOTIDE SEQUENCE [LARGE SCALE GENOMIC DNA]</scope>
    <source>
        <strain evidence="5">OG-1</strain>
    </source>
</reference>
<evidence type="ECO:0000259" key="3">
    <source>
        <dbReference type="PROSITE" id="PS51371"/>
    </source>
</evidence>
<gene>
    <name evidence="4" type="ORF">A0127_04960</name>
</gene>
<evidence type="ECO:0000313" key="4">
    <source>
        <dbReference type="EMBL" id="AMQ18560.1"/>
    </source>
</evidence>
<dbReference type="AlphaFoldDB" id="A0A142CUV8"/>
<keyword evidence="5" id="KW-1185">Reference proteome</keyword>
<dbReference type="SMART" id="SM00116">
    <property type="entry name" value="CBS"/>
    <property type="match status" value="2"/>
</dbReference>
<sequence length="156" mass="17655">MSGEEEKPKLNIIKLSKMPLRLIMEKDFLRLSPDDKIETLIKGLEHRTCAVITDENGKLLGFVSIDEVVNLIVPPSDYILVGIDAIKEAHFDWERPVKEIMNPRPITLSPSDRLGYALEVMLETGVKQFPVVDRGRKVVGTFSAQSIVRLLRVFAR</sequence>
<proteinExistence type="predicted"/>
<dbReference type="SUPFAM" id="SSF54631">
    <property type="entry name" value="CBS-domain pair"/>
    <property type="match status" value="1"/>
</dbReference>
<dbReference type="InterPro" id="IPR051257">
    <property type="entry name" value="Diverse_CBS-Domain"/>
</dbReference>
<dbReference type="GeneID" id="27139872"/>
<evidence type="ECO:0000256" key="1">
    <source>
        <dbReference type="ARBA" id="ARBA00023122"/>
    </source>
</evidence>
<dbReference type="KEGG" id="tpep:A0127_04960"/>
<dbReference type="InterPro" id="IPR000644">
    <property type="entry name" value="CBS_dom"/>
</dbReference>
<dbReference type="PANTHER" id="PTHR43080">
    <property type="entry name" value="CBS DOMAIN-CONTAINING PROTEIN CBSX3, MITOCHONDRIAL"/>
    <property type="match status" value="1"/>
</dbReference>
<dbReference type="EMBL" id="CP014750">
    <property type="protein sequence ID" value="AMQ18560.1"/>
    <property type="molecule type" value="Genomic_DNA"/>
</dbReference>
<evidence type="ECO:0000313" key="5">
    <source>
        <dbReference type="Proteomes" id="UP000073604"/>
    </source>
</evidence>
<feature type="domain" description="CBS" evidence="3">
    <location>
        <begin position="101"/>
        <end position="156"/>
    </location>
</feature>
<keyword evidence="1 2" id="KW-0129">CBS domain</keyword>
<dbReference type="OrthoDB" id="9280at2157"/>
<name>A0A142CUV8_9EURY</name>
<dbReference type="STRING" id="53952.A0127_04960"/>
<dbReference type="InterPro" id="IPR046342">
    <property type="entry name" value="CBS_dom_sf"/>
</dbReference>
<evidence type="ECO:0000256" key="2">
    <source>
        <dbReference type="PROSITE-ProRule" id="PRU00703"/>
    </source>
</evidence>
<accession>A0A142CUV8</accession>
<dbReference type="RefSeq" id="WP_062388706.1">
    <property type="nucleotide sequence ID" value="NZ_CP014750.1"/>
</dbReference>
<dbReference type="Proteomes" id="UP000073604">
    <property type="component" value="Chromosome"/>
</dbReference>
<dbReference type="Pfam" id="PF00571">
    <property type="entry name" value="CBS"/>
    <property type="match status" value="2"/>
</dbReference>
<dbReference type="CDD" id="cd02205">
    <property type="entry name" value="CBS_pair_SF"/>
    <property type="match status" value="1"/>
</dbReference>
<protein>
    <submittedName>
        <fullName evidence="4">CBS domain-containing protein</fullName>
    </submittedName>
</protein>